<dbReference type="InterPro" id="IPR025248">
    <property type="entry name" value="DUF4007"/>
</dbReference>
<evidence type="ECO:0000313" key="3">
    <source>
        <dbReference type="Proteomes" id="UP000182057"/>
    </source>
</evidence>
<dbReference type="EMBL" id="FMMM01000085">
    <property type="protein sequence ID" value="SCQ24745.1"/>
    <property type="molecule type" value="Genomic_DNA"/>
</dbReference>
<dbReference type="Pfam" id="PF13182">
    <property type="entry name" value="DUF4007"/>
    <property type="match status" value="1"/>
</dbReference>
<dbReference type="OrthoDB" id="747541at2"/>
<dbReference type="Proteomes" id="UP000182057">
    <property type="component" value="Unassembled WGS sequence"/>
</dbReference>
<gene>
    <name evidence="2" type="ORF">TFUB20_02663</name>
</gene>
<feature type="domain" description="DUF4007" evidence="1">
    <location>
        <begin position="8"/>
        <end position="280"/>
    </location>
</feature>
<sequence>MLINKYTFSGHETFACKSLWLKKGYDFVKDGHSFNDEDAVVALGVGKNMVSSIRYWLRAFGLINQDNEISPWADFIFDTETGCDPFVEDTQTLWLLHWNLIYTNYATIYRQIFLNFHKERKEFSKANIFAFLKRKNLDKAFSGIVWNDNTINKDIAMLLRMYVSPNTNIYEDYSAILLDLNLIKRIEKDLYEFNYPTKAKINPLIFFYAIHKISGGSQVVEFDKMLELALVFCLSQGELYDIFSQLTAINFNITFDNSAGEQLFAVKQDFNELEILNMYYKSKER</sequence>
<accession>A0A1D3UXB8</accession>
<name>A0A1D3UXB8_TANFO</name>
<protein>
    <recommendedName>
        <fullName evidence="1">DUF4007 domain-containing protein</fullName>
    </recommendedName>
</protein>
<proteinExistence type="predicted"/>
<organism evidence="2 3">
    <name type="scientific">Tannerella forsythia</name>
    <name type="common">Bacteroides forsythus</name>
    <dbReference type="NCBI Taxonomy" id="28112"/>
    <lineage>
        <taxon>Bacteria</taxon>
        <taxon>Pseudomonadati</taxon>
        <taxon>Bacteroidota</taxon>
        <taxon>Bacteroidia</taxon>
        <taxon>Bacteroidales</taxon>
        <taxon>Tannerellaceae</taxon>
        <taxon>Tannerella</taxon>
    </lineage>
</organism>
<evidence type="ECO:0000259" key="1">
    <source>
        <dbReference type="Pfam" id="PF13182"/>
    </source>
</evidence>
<dbReference type="AlphaFoldDB" id="A0A1D3UXB8"/>
<reference evidence="2 3" key="1">
    <citation type="submission" date="2016-09" db="EMBL/GenBank/DDBJ databases">
        <authorList>
            <person name="Capua I."/>
            <person name="De Benedictis P."/>
            <person name="Joannis T."/>
            <person name="Lombin L.H."/>
            <person name="Cattoli G."/>
        </authorList>
    </citation>
    <scope>NUCLEOTIDE SEQUENCE [LARGE SCALE GENOMIC DNA]</scope>
    <source>
        <strain evidence="2 3">UB20</strain>
    </source>
</reference>
<evidence type="ECO:0000313" key="2">
    <source>
        <dbReference type="EMBL" id="SCQ24745.1"/>
    </source>
</evidence>
<dbReference type="RefSeq" id="WP_074450322.1">
    <property type="nucleotide sequence ID" value="NZ_FMMM01000085.1"/>
</dbReference>